<name>A0A0C9T291_PLICR</name>
<sequence>MTAMVQVKDEEIEDSEYALRSSTGSSGLKRRRSVMEAVELPTLACIKLQHEKIKAMKSTIDKLKNPNAKMNKKNSEGLKLESLYARLNDIALEPFHVDLDETIKGQVFTRVLISNLFGGNTQATFPSILKERLDEHGKDDFMFLSRDYNPHAPQITGAPGLFYGVYGKSTPTDLAAQPKYLRRLFTRLDTGAWLYVGQYHQYRAPNLTLDEYMGLADHVKLTWANNVCTTAWGLDLRVRVALRKTLQREPSTAELSTELAAQEKLISKRKKEEKERKQKGKRKAKTKAKTKGKGKAKTNKTNVPLVNDPMVGDVTVDLETVATPTDILRAFFREEESMSVWNLKCIGYDTEFQRTMFEKNLAQENEVEAEAMSDRDGPASVRDDVDEDDNNDDDDDNDNNEDEDGDEDEDEDVEEVAEAVEPEDDESERRPRKKQLVYIPRGTRSRPIRV</sequence>
<reference evidence="3 4" key="1">
    <citation type="submission" date="2014-06" db="EMBL/GenBank/DDBJ databases">
        <title>Evolutionary Origins and Diversification of the Mycorrhizal Mutualists.</title>
        <authorList>
            <consortium name="DOE Joint Genome Institute"/>
            <consortium name="Mycorrhizal Genomics Consortium"/>
            <person name="Kohler A."/>
            <person name="Kuo A."/>
            <person name="Nagy L.G."/>
            <person name="Floudas D."/>
            <person name="Copeland A."/>
            <person name="Barry K.W."/>
            <person name="Cichocki N."/>
            <person name="Veneault-Fourrey C."/>
            <person name="LaButti K."/>
            <person name="Lindquist E.A."/>
            <person name="Lipzen A."/>
            <person name="Lundell T."/>
            <person name="Morin E."/>
            <person name="Murat C."/>
            <person name="Riley R."/>
            <person name="Ohm R."/>
            <person name="Sun H."/>
            <person name="Tunlid A."/>
            <person name="Henrissat B."/>
            <person name="Grigoriev I.V."/>
            <person name="Hibbett D.S."/>
            <person name="Martin F."/>
        </authorList>
    </citation>
    <scope>NUCLEOTIDE SEQUENCE [LARGE SCALE GENOMIC DNA]</scope>
    <source>
        <strain evidence="3 4">FD-325 SS-3</strain>
    </source>
</reference>
<keyword evidence="4" id="KW-1185">Reference proteome</keyword>
<gene>
    <name evidence="3" type="ORF">PLICRDRAFT_95931</name>
</gene>
<dbReference type="HOGENOM" id="CLU_046159_1_0_1"/>
<dbReference type="AlphaFoldDB" id="A0A0C9T291"/>
<evidence type="ECO:0000313" key="3">
    <source>
        <dbReference type="EMBL" id="KII83374.1"/>
    </source>
</evidence>
<feature type="domain" description="DUF6697" evidence="2">
    <location>
        <begin position="108"/>
        <end position="358"/>
    </location>
</feature>
<dbReference type="InterPro" id="IPR046520">
    <property type="entry name" value="DUF6697"/>
</dbReference>
<organism evidence="3 4">
    <name type="scientific">Plicaturopsis crispa FD-325 SS-3</name>
    <dbReference type="NCBI Taxonomy" id="944288"/>
    <lineage>
        <taxon>Eukaryota</taxon>
        <taxon>Fungi</taxon>
        <taxon>Dikarya</taxon>
        <taxon>Basidiomycota</taxon>
        <taxon>Agaricomycotina</taxon>
        <taxon>Agaricomycetes</taxon>
        <taxon>Agaricomycetidae</taxon>
        <taxon>Amylocorticiales</taxon>
        <taxon>Amylocorticiaceae</taxon>
        <taxon>Plicatura</taxon>
        <taxon>Plicaturopsis crispa</taxon>
    </lineage>
</organism>
<evidence type="ECO:0000259" key="2">
    <source>
        <dbReference type="Pfam" id="PF20411"/>
    </source>
</evidence>
<feature type="compositionally biased region" description="Basic and acidic residues" evidence="1">
    <location>
        <begin position="372"/>
        <end position="383"/>
    </location>
</feature>
<dbReference type="Proteomes" id="UP000053263">
    <property type="component" value="Unassembled WGS sequence"/>
</dbReference>
<evidence type="ECO:0000313" key="4">
    <source>
        <dbReference type="Proteomes" id="UP000053263"/>
    </source>
</evidence>
<feature type="region of interest" description="Disordered" evidence="1">
    <location>
        <begin position="366"/>
        <end position="450"/>
    </location>
</feature>
<proteinExistence type="predicted"/>
<feature type="compositionally biased region" description="Acidic residues" evidence="1">
    <location>
        <begin position="384"/>
        <end position="426"/>
    </location>
</feature>
<feature type="compositionally biased region" description="Basic residues" evidence="1">
    <location>
        <begin position="277"/>
        <end position="298"/>
    </location>
</feature>
<accession>A0A0C9T291</accession>
<evidence type="ECO:0000256" key="1">
    <source>
        <dbReference type="SAM" id="MobiDB-lite"/>
    </source>
</evidence>
<dbReference type="EMBL" id="KN832578">
    <property type="protein sequence ID" value="KII83374.1"/>
    <property type="molecule type" value="Genomic_DNA"/>
</dbReference>
<dbReference type="OrthoDB" id="3176940at2759"/>
<dbReference type="Pfam" id="PF20411">
    <property type="entry name" value="DUF6697"/>
    <property type="match status" value="1"/>
</dbReference>
<protein>
    <recommendedName>
        <fullName evidence="2">DUF6697 domain-containing protein</fullName>
    </recommendedName>
</protein>
<feature type="region of interest" description="Disordered" evidence="1">
    <location>
        <begin position="266"/>
        <end position="306"/>
    </location>
</feature>